<name>A0A451APL0_9GAMM</name>
<dbReference type="EMBL" id="CAADFZ010000182">
    <property type="protein sequence ID" value="VFK67976.1"/>
    <property type="molecule type" value="Genomic_DNA"/>
</dbReference>
<proteinExistence type="predicted"/>
<gene>
    <name evidence="1" type="ORF">BECKUNK1418G_GA0071005_11825</name>
    <name evidence="2" type="ORF">BECKUNK1418H_GA0071006_11825</name>
</gene>
<reference evidence="1" key="1">
    <citation type="submission" date="2019-02" db="EMBL/GenBank/DDBJ databases">
        <authorList>
            <person name="Gruber-Vodicka R. H."/>
            <person name="Seah K. B. B."/>
        </authorList>
    </citation>
    <scope>NUCLEOTIDE SEQUENCE</scope>
    <source>
        <strain evidence="2">BECK_BY19</strain>
        <strain evidence="1">BECK_BY8</strain>
    </source>
</reference>
<evidence type="ECO:0000313" key="1">
    <source>
        <dbReference type="EMBL" id="VFK67976.1"/>
    </source>
</evidence>
<accession>A0A451APL0</accession>
<dbReference type="EMBL" id="CAADGD010000182">
    <property type="protein sequence ID" value="VFK73277.1"/>
    <property type="molecule type" value="Genomic_DNA"/>
</dbReference>
<sequence length="73" mass="8333">MNNYYAVCANRLMEEIKTTPEEYLPALLHTVRVFRESITLKPAESSFRQGWKEAMSGETIPVEELWIGVGDGE</sequence>
<organism evidence="1">
    <name type="scientific">Candidatus Kentrum sp. UNK</name>
    <dbReference type="NCBI Taxonomy" id="2126344"/>
    <lineage>
        <taxon>Bacteria</taxon>
        <taxon>Pseudomonadati</taxon>
        <taxon>Pseudomonadota</taxon>
        <taxon>Gammaproteobacteria</taxon>
        <taxon>Candidatus Kentrum</taxon>
    </lineage>
</organism>
<protein>
    <submittedName>
        <fullName evidence="1">Uncharacterized protein</fullName>
    </submittedName>
</protein>
<dbReference type="AlphaFoldDB" id="A0A451APL0"/>
<evidence type="ECO:0000313" key="2">
    <source>
        <dbReference type="EMBL" id="VFK73277.1"/>
    </source>
</evidence>